<dbReference type="InterPro" id="IPR006094">
    <property type="entry name" value="Oxid_FAD_bind_N"/>
</dbReference>
<evidence type="ECO:0000256" key="2">
    <source>
        <dbReference type="ARBA" id="ARBA00022630"/>
    </source>
</evidence>
<dbReference type="GO" id="GO:0016491">
    <property type="term" value="F:oxidoreductase activity"/>
    <property type="evidence" value="ECO:0007669"/>
    <property type="project" value="UniProtKB-KW"/>
</dbReference>
<dbReference type="Pfam" id="PF08031">
    <property type="entry name" value="BBE"/>
    <property type="match status" value="1"/>
</dbReference>
<feature type="chain" id="PRO_5042105593" evidence="5">
    <location>
        <begin position="20"/>
        <end position="495"/>
    </location>
</feature>
<keyword evidence="2" id="KW-0285">Flavoprotein</keyword>
<dbReference type="InterPro" id="IPR050416">
    <property type="entry name" value="FAD-linked_Oxidoreductase"/>
</dbReference>
<dbReference type="Pfam" id="PF01565">
    <property type="entry name" value="FAD_binding_4"/>
    <property type="match status" value="1"/>
</dbReference>
<evidence type="ECO:0000313" key="8">
    <source>
        <dbReference type="Proteomes" id="UP001201163"/>
    </source>
</evidence>
<dbReference type="InterPro" id="IPR016169">
    <property type="entry name" value="FAD-bd_PCMH_sub2"/>
</dbReference>
<reference evidence="7" key="1">
    <citation type="submission" date="2022-01" db="EMBL/GenBank/DDBJ databases">
        <title>Comparative genomics reveals a dynamic genome evolution in the ectomycorrhizal milk-cap (Lactarius) mushrooms.</title>
        <authorList>
            <consortium name="DOE Joint Genome Institute"/>
            <person name="Lebreton A."/>
            <person name="Tang N."/>
            <person name="Kuo A."/>
            <person name="LaButti K."/>
            <person name="Drula E."/>
            <person name="Barry K."/>
            <person name="Clum A."/>
            <person name="Lipzen A."/>
            <person name="Mousain D."/>
            <person name="Ng V."/>
            <person name="Wang R."/>
            <person name="Wang X."/>
            <person name="Dai Y."/>
            <person name="Henrissat B."/>
            <person name="Grigoriev I.V."/>
            <person name="Guerin-Laguette A."/>
            <person name="Yu F."/>
            <person name="Martin F.M."/>
        </authorList>
    </citation>
    <scope>NUCLEOTIDE SEQUENCE</scope>
    <source>
        <strain evidence="7">QP</strain>
    </source>
</reference>
<sequence>MLSTRPLLCALSLAASAYGYPGKLDDRATLGAASHFKATCHRIAATISKASEVFFPPSPQYAVDISHTYASSSEASACSVEPGSADDVSKILRIIGSTRTPFAVKGGGHTANPGFSSTRGVHISMIRFNNVTVGSGTVELGPGLTWDQVYAALDPTGVNVIGGRVPGVGVAGLTLGGGFSYKSNEYGLSVDNVVSYDLVLPNGTITSVTPNNTDLWFGLRGGMNNFGIVTKFVLKSYPQSNIWGGFMFYVPDQLDAVKNALVRYQQKQDVKASVAVVLNYASGQLTLGSFLFYDAPVPPQGLFDDFLAIPTTVQNVSTKSFTDLLLSLNQLTFGSSSNIRNYFSGVPVTQYSPAIFDAFVNETKFWGVYLASLDKNASVTVTLEPFDSGVFSHGSGSAFPPDRSQAIFPSVTGASWANASIDGIVASALRKEKATIHAIALAEGQNVSHAAVYVNYALFDTPLEDIYGQNVPRLRKIRAAIDPGDVMGLAGGFKF</sequence>
<dbReference type="PROSITE" id="PS51387">
    <property type="entry name" value="FAD_PCMH"/>
    <property type="match status" value="1"/>
</dbReference>
<keyword evidence="4" id="KW-0560">Oxidoreductase</keyword>
<dbReference type="GO" id="GO:0071949">
    <property type="term" value="F:FAD binding"/>
    <property type="evidence" value="ECO:0007669"/>
    <property type="project" value="InterPro"/>
</dbReference>
<accession>A0AAD4LJD7</accession>
<evidence type="ECO:0000259" key="6">
    <source>
        <dbReference type="PROSITE" id="PS51387"/>
    </source>
</evidence>
<protein>
    <submittedName>
        <fullName evidence="7">FAD-binding domain-containing protein</fullName>
    </submittedName>
</protein>
<dbReference type="InterPro" id="IPR036318">
    <property type="entry name" value="FAD-bd_PCMH-like_sf"/>
</dbReference>
<keyword evidence="5" id="KW-0732">Signal</keyword>
<evidence type="ECO:0000256" key="1">
    <source>
        <dbReference type="ARBA" id="ARBA00005466"/>
    </source>
</evidence>
<keyword evidence="3" id="KW-0274">FAD</keyword>
<dbReference type="Gene3D" id="3.40.462.20">
    <property type="match status" value="1"/>
</dbReference>
<gene>
    <name evidence="7" type="ORF">EDB92DRAFT_199579</name>
</gene>
<evidence type="ECO:0000313" key="7">
    <source>
        <dbReference type="EMBL" id="KAH8995381.1"/>
    </source>
</evidence>
<dbReference type="Gene3D" id="3.30.43.10">
    <property type="entry name" value="Uridine Diphospho-n-acetylenolpyruvylglucosamine Reductase, domain 2"/>
    <property type="match status" value="1"/>
</dbReference>
<name>A0AAD4LJD7_9AGAM</name>
<feature type="domain" description="FAD-binding PCMH-type" evidence="6">
    <location>
        <begin position="72"/>
        <end position="239"/>
    </location>
</feature>
<dbReference type="Proteomes" id="UP001201163">
    <property type="component" value="Unassembled WGS sequence"/>
</dbReference>
<dbReference type="PANTHER" id="PTHR42973">
    <property type="entry name" value="BINDING OXIDOREDUCTASE, PUTATIVE (AFU_ORTHOLOGUE AFUA_1G17690)-RELATED"/>
    <property type="match status" value="1"/>
</dbReference>
<keyword evidence="8" id="KW-1185">Reference proteome</keyword>
<organism evidence="7 8">
    <name type="scientific">Lactarius akahatsu</name>
    <dbReference type="NCBI Taxonomy" id="416441"/>
    <lineage>
        <taxon>Eukaryota</taxon>
        <taxon>Fungi</taxon>
        <taxon>Dikarya</taxon>
        <taxon>Basidiomycota</taxon>
        <taxon>Agaricomycotina</taxon>
        <taxon>Agaricomycetes</taxon>
        <taxon>Russulales</taxon>
        <taxon>Russulaceae</taxon>
        <taxon>Lactarius</taxon>
    </lineage>
</organism>
<comment type="caution">
    <text evidence="7">The sequence shown here is derived from an EMBL/GenBank/DDBJ whole genome shotgun (WGS) entry which is preliminary data.</text>
</comment>
<dbReference type="Gene3D" id="3.30.465.10">
    <property type="match status" value="1"/>
</dbReference>
<evidence type="ECO:0000256" key="4">
    <source>
        <dbReference type="ARBA" id="ARBA00023002"/>
    </source>
</evidence>
<proteinExistence type="inferred from homology"/>
<feature type="signal peptide" evidence="5">
    <location>
        <begin position="1"/>
        <end position="19"/>
    </location>
</feature>
<evidence type="ECO:0000256" key="3">
    <source>
        <dbReference type="ARBA" id="ARBA00022827"/>
    </source>
</evidence>
<dbReference type="AlphaFoldDB" id="A0AAD4LJD7"/>
<dbReference type="InterPro" id="IPR016167">
    <property type="entry name" value="FAD-bd_PCMH_sub1"/>
</dbReference>
<dbReference type="InterPro" id="IPR016166">
    <property type="entry name" value="FAD-bd_PCMH"/>
</dbReference>
<dbReference type="EMBL" id="JAKELL010000012">
    <property type="protein sequence ID" value="KAH8995381.1"/>
    <property type="molecule type" value="Genomic_DNA"/>
</dbReference>
<evidence type="ECO:0000256" key="5">
    <source>
        <dbReference type="SAM" id="SignalP"/>
    </source>
</evidence>
<dbReference type="InterPro" id="IPR012951">
    <property type="entry name" value="BBE"/>
</dbReference>
<comment type="similarity">
    <text evidence="1">Belongs to the oxygen-dependent FAD-linked oxidoreductase family.</text>
</comment>
<dbReference type="PANTHER" id="PTHR42973:SF13">
    <property type="entry name" value="FAD-BINDING PCMH-TYPE DOMAIN-CONTAINING PROTEIN"/>
    <property type="match status" value="1"/>
</dbReference>
<dbReference type="SUPFAM" id="SSF56176">
    <property type="entry name" value="FAD-binding/transporter-associated domain-like"/>
    <property type="match status" value="1"/>
</dbReference>